<dbReference type="AlphaFoldDB" id="A0A1J5TI38"/>
<accession>A0A1J5TI38</accession>
<dbReference type="InterPro" id="IPR036922">
    <property type="entry name" value="Rieske_2Fe-2S_sf"/>
</dbReference>
<proteinExistence type="predicted"/>
<dbReference type="GO" id="GO:0046872">
    <property type="term" value="F:metal ion binding"/>
    <property type="evidence" value="ECO:0007669"/>
    <property type="project" value="UniProtKB-KW"/>
</dbReference>
<reference evidence="6 7" key="1">
    <citation type="submission" date="2016-08" db="EMBL/GenBank/DDBJ databases">
        <title>New Insights into Marine Group III Euryarchaeota, from dark to light.</title>
        <authorList>
            <person name="Haro-Moreno J.M."/>
            <person name="Rodriguez-Valera F."/>
            <person name="Lopez-Garcia P."/>
            <person name="Moreira D."/>
            <person name="Martin-Cuadrado A.B."/>
        </authorList>
    </citation>
    <scope>NUCLEOTIDE SEQUENCE [LARGE SCALE GENOMIC DNA]</scope>
    <source>
        <strain evidence="6">CG-Epi1</strain>
    </source>
</reference>
<feature type="domain" description="Rieske" evidence="5">
    <location>
        <begin position="15"/>
        <end position="110"/>
    </location>
</feature>
<dbReference type="SUPFAM" id="SSF50022">
    <property type="entry name" value="ISP domain"/>
    <property type="match status" value="1"/>
</dbReference>
<protein>
    <recommendedName>
        <fullName evidence="5">Rieske domain-containing protein</fullName>
    </recommendedName>
</protein>
<dbReference type="EMBL" id="MIZA01000010">
    <property type="protein sequence ID" value="OIR20615.1"/>
    <property type="molecule type" value="Genomic_DNA"/>
</dbReference>
<evidence type="ECO:0000256" key="4">
    <source>
        <dbReference type="ARBA" id="ARBA00023014"/>
    </source>
</evidence>
<keyword evidence="2" id="KW-0479">Metal-binding</keyword>
<evidence type="ECO:0000256" key="3">
    <source>
        <dbReference type="ARBA" id="ARBA00023004"/>
    </source>
</evidence>
<evidence type="ECO:0000259" key="5">
    <source>
        <dbReference type="PROSITE" id="PS51296"/>
    </source>
</evidence>
<dbReference type="PROSITE" id="PS51296">
    <property type="entry name" value="RIESKE"/>
    <property type="match status" value="1"/>
</dbReference>
<evidence type="ECO:0000256" key="2">
    <source>
        <dbReference type="ARBA" id="ARBA00022723"/>
    </source>
</evidence>
<dbReference type="PANTHER" id="PTHR40261:SF1">
    <property type="entry name" value="RIESKE DOMAIN-CONTAINING PROTEIN"/>
    <property type="match status" value="1"/>
</dbReference>
<keyword evidence="4" id="KW-0411">Iron-sulfur</keyword>
<dbReference type="GO" id="GO:0051537">
    <property type="term" value="F:2 iron, 2 sulfur cluster binding"/>
    <property type="evidence" value="ECO:0007669"/>
    <property type="project" value="UniProtKB-KW"/>
</dbReference>
<evidence type="ECO:0000313" key="6">
    <source>
        <dbReference type="EMBL" id="OIR20615.1"/>
    </source>
</evidence>
<comment type="caution">
    <text evidence="6">The sequence shown here is derived from an EMBL/GenBank/DDBJ whole genome shotgun (WGS) entry which is preliminary data.</text>
</comment>
<gene>
    <name evidence="6" type="ORF">BD935_04760</name>
</gene>
<name>A0A1J5TI38_9ARCH</name>
<organism evidence="6 7">
    <name type="scientific">Marine Group III euryarchaeote CG-Epi1</name>
    <dbReference type="NCBI Taxonomy" id="1888995"/>
    <lineage>
        <taxon>Archaea</taxon>
        <taxon>Methanobacteriati</taxon>
        <taxon>Thermoplasmatota</taxon>
        <taxon>Thermoplasmata</taxon>
        <taxon>Candidatus Thermoprofundales</taxon>
    </lineage>
</organism>
<dbReference type="InterPro" id="IPR017941">
    <property type="entry name" value="Rieske_2Fe-2S"/>
</dbReference>
<dbReference type="Pfam" id="PF00355">
    <property type="entry name" value="Rieske"/>
    <property type="match status" value="1"/>
</dbReference>
<dbReference type="STRING" id="1888995.BD935_04760"/>
<dbReference type="Gene3D" id="2.102.10.10">
    <property type="entry name" value="Rieske [2Fe-2S] iron-sulphur domain"/>
    <property type="match status" value="1"/>
</dbReference>
<dbReference type="PANTHER" id="PTHR40261">
    <property type="match status" value="1"/>
</dbReference>
<keyword evidence="3" id="KW-0408">Iron</keyword>
<evidence type="ECO:0000256" key="1">
    <source>
        <dbReference type="ARBA" id="ARBA00022714"/>
    </source>
</evidence>
<sequence length="115" mass="12877">MKVEIARIPSSSIAPHEASMIDIPNNVDGLTAIIVRSSKKLSAWINSCPHDGRQLCNDPKYLWNKELNRVQCMHHQAVFEPDTGLCDNGPCRGETLTSLPVEEKNGEILIFMNYL</sequence>
<evidence type="ECO:0000313" key="7">
    <source>
        <dbReference type="Proteomes" id="UP000183080"/>
    </source>
</evidence>
<keyword evidence="1" id="KW-0001">2Fe-2S</keyword>
<dbReference type="Proteomes" id="UP000183080">
    <property type="component" value="Unassembled WGS sequence"/>
</dbReference>